<evidence type="ECO:0008006" key="18">
    <source>
        <dbReference type="Google" id="ProtNLM"/>
    </source>
</evidence>
<dbReference type="PANTHER" id="PTHR24292">
    <property type="entry name" value="CYTOCHROME P450"/>
    <property type="match status" value="1"/>
</dbReference>
<name>A0A8S1C2U0_9INSE</name>
<evidence type="ECO:0000256" key="15">
    <source>
        <dbReference type="SAM" id="Phobius"/>
    </source>
</evidence>
<organism evidence="16 17">
    <name type="scientific">Cloeon dipterum</name>
    <dbReference type="NCBI Taxonomy" id="197152"/>
    <lineage>
        <taxon>Eukaryota</taxon>
        <taxon>Metazoa</taxon>
        <taxon>Ecdysozoa</taxon>
        <taxon>Arthropoda</taxon>
        <taxon>Hexapoda</taxon>
        <taxon>Insecta</taxon>
        <taxon>Pterygota</taxon>
        <taxon>Palaeoptera</taxon>
        <taxon>Ephemeroptera</taxon>
        <taxon>Pisciforma</taxon>
        <taxon>Baetidae</taxon>
        <taxon>Cloeon</taxon>
    </lineage>
</organism>
<evidence type="ECO:0000313" key="16">
    <source>
        <dbReference type="EMBL" id="CAB3365188.1"/>
    </source>
</evidence>
<dbReference type="EMBL" id="CADEPI010000019">
    <property type="protein sequence ID" value="CAB3365188.1"/>
    <property type="molecule type" value="Genomic_DNA"/>
</dbReference>
<dbReference type="PRINTS" id="PR00385">
    <property type="entry name" value="P450"/>
</dbReference>
<evidence type="ECO:0000256" key="1">
    <source>
        <dbReference type="ARBA" id="ARBA00001971"/>
    </source>
</evidence>
<dbReference type="GO" id="GO:0020037">
    <property type="term" value="F:heme binding"/>
    <property type="evidence" value="ECO:0007669"/>
    <property type="project" value="InterPro"/>
</dbReference>
<dbReference type="PANTHER" id="PTHR24292:SF54">
    <property type="entry name" value="CYP9F3-RELATED"/>
    <property type="match status" value="1"/>
</dbReference>
<comment type="similarity">
    <text evidence="4 14">Belongs to the cytochrome P450 family.</text>
</comment>
<dbReference type="GO" id="GO:0004497">
    <property type="term" value="F:monooxygenase activity"/>
    <property type="evidence" value="ECO:0007669"/>
    <property type="project" value="UniProtKB-KW"/>
</dbReference>
<sequence>MLGLLSAIPFGIKVTLSLLAAIILLLYKFFTKHFDYWRKQGVKFIKPVPVFGSVASSFLLKEHPLEFAQRWYKENEGLPFIGYFQGRTPTLMAFDPDLIKQVFVKDFSHFVDHGFIISEEADPLQALNLFNLQGLRWKEMRAKLVPTFTSGKIKGMFPLMVECSEQFDEHLQEMADRNGTFEAKDLLGCLFTDIIGSCIFGINCNTIKEPDNQFRVMGKRLIELNLLQAIRIVLVVFLPEVAMKFKIGVLDKEVTMFFEKLTKDIVDQRKKTKTVRKDFMQLLIELKEKGSVAIDDDDEDKHLKEEDDHQSKEPFRFDDIDLAAQATIFFLAGFETSSTVMSFALLELAVNPDIQRKAQLEIDEQLIQCGGKITYESLKEMEYLEWILQESMRKYPPVAVHNRVCTKKYTIPDTNVTLEKGIIVAIPNHALQNDPKFFPNPDRFDPERFSEDDMLRKNQYIYSPFGEGPRQCIGNRFAMVQSKLALLTFLRKYTISTCEKTQFPVQFDATQFIITAKAGVWLKIQKRE</sequence>
<evidence type="ECO:0000256" key="14">
    <source>
        <dbReference type="RuleBase" id="RU000461"/>
    </source>
</evidence>
<dbReference type="FunFam" id="1.10.630.10:FF:000042">
    <property type="entry name" value="Cytochrome P450"/>
    <property type="match status" value="1"/>
</dbReference>
<keyword evidence="7" id="KW-0256">Endoplasmic reticulum</keyword>
<feature type="binding site" description="axial binding residue" evidence="13">
    <location>
        <position position="472"/>
    </location>
    <ligand>
        <name>heme</name>
        <dbReference type="ChEBI" id="CHEBI:30413"/>
    </ligand>
    <ligandPart>
        <name>Fe</name>
        <dbReference type="ChEBI" id="CHEBI:18248"/>
    </ligandPart>
</feature>
<comment type="subcellular location">
    <subcellularLocation>
        <location evidence="3">Endoplasmic reticulum membrane</location>
        <topology evidence="3">Peripheral membrane protein</topology>
    </subcellularLocation>
    <subcellularLocation>
        <location evidence="2">Microsome membrane</location>
        <topology evidence="2">Peripheral membrane protein</topology>
    </subcellularLocation>
</comment>
<evidence type="ECO:0000256" key="5">
    <source>
        <dbReference type="ARBA" id="ARBA00022617"/>
    </source>
</evidence>
<reference evidence="16 17" key="1">
    <citation type="submission" date="2020-04" db="EMBL/GenBank/DDBJ databases">
        <authorList>
            <person name="Alioto T."/>
            <person name="Alioto T."/>
            <person name="Gomez Garrido J."/>
        </authorList>
    </citation>
    <scope>NUCLEOTIDE SEQUENCE [LARGE SCALE GENOMIC DNA]</scope>
</reference>
<evidence type="ECO:0000256" key="10">
    <source>
        <dbReference type="ARBA" id="ARBA00023004"/>
    </source>
</evidence>
<evidence type="ECO:0000256" key="3">
    <source>
        <dbReference type="ARBA" id="ARBA00004406"/>
    </source>
</evidence>
<dbReference type="PRINTS" id="PR00463">
    <property type="entry name" value="EP450I"/>
</dbReference>
<evidence type="ECO:0000256" key="6">
    <source>
        <dbReference type="ARBA" id="ARBA00022723"/>
    </source>
</evidence>
<keyword evidence="8" id="KW-0492">Microsome</keyword>
<protein>
    <recommendedName>
        <fullName evidence="18">Cytochrome P450</fullName>
    </recommendedName>
</protein>
<evidence type="ECO:0000256" key="13">
    <source>
        <dbReference type="PIRSR" id="PIRSR602401-1"/>
    </source>
</evidence>
<comment type="cofactor">
    <cofactor evidence="1 13">
        <name>heme</name>
        <dbReference type="ChEBI" id="CHEBI:30413"/>
    </cofactor>
</comment>
<keyword evidence="9 14" id="KW-0560">Oxidoreductase</keyword>
<evidence type="ECO:0000256" key="12">
    <source>
        <dbReference type="ARBA" id="ARBA00023136"/>
    </source>
</evidence>
<dbReference type="PROSITE" id="PS00086">
    <property type="entry name" value="CYTOCHROME_P450"/>
    <property type="match status" value="1"/>
</dbReference>
<dbReference type="InterPro" id="IPR036396">
    <property type="entry name" value="Cyt_P450_sf"/>
</dbReference>
<proteinExistence type="inferred from homology"/>
<evidence type="ECO:0000256" key="8">
    <source>
        <dbReference type="ARBA" id="ARBA00022848"/>
    </source>
</evidence>
<evidence type="ECO:0000256" key="9">
    <source>
        <dbReference type="ARBA" id="ARBA00023002"/>
    </source>
</evidence>
<dbReference type="GO" id="GO:0005789">
    <property type="term" value="C:endoplasmic reticulum membrane"/>
    <property type="evidence" value="ECO:0007669"/>
    <property type="project" value="UniProtKB-SubCell"/>
</dbReference>
<keyword evidence="10 13" id="KW-0408">Iron</keyword>
<dbReference type="GO" id="GO:0016705">
    <property type="term" value="F:oxidoreductase activity, acting on paired donors, with incorporation or reduction of molecular oxygen"/>
    <property type="evidence" value="ECO:0007669"/>
    <property type="project" value="InterPro"/>
</dbReference>
<keyword evidence="6 13" id="KW-0479">Metal-binding</keyword>
<dbReference type="OrthoDB" id="2789670at2759"/>
<keyword evidence="5 13" id="KW-0349">Heme</keyword>
<keyword evidence="15" id="KW-1133">Transmembrane helix</keyword>
<evidence type="ECO:0000256" key="2">
    <source>
        <dbReference type="ARBA" id="ARBA00004174"/>
    </source>
</evidence>
<dbReference type="AlphaFoldDB" id="A0A8S1C2U0"/>
<dbReference type="InterPro" id="IPR001128">
    <property type="entry name" value="Cyt_P450"/>
</dbReference>
<dbReference type="InterPro" id="IPR050476">
    <property type="entry name" value="Insect_CytP450_Detox"/>
</dbReference>
<dbReference type="Pfam" id="PF00067">
    <property type="entry name" value="p450"/>
    <property type="match status" value="1"/>
</dbReference>
<evidence type="ECO:0000313" key="17">
    <source>
        <dbReference type="Proteomes" id="UP000494165"/>
    </source>
</evidence>
<dbReference type="Gene3D" id="1.10.630.10">
    <property type="entry name" value="Cytochrome P450"/>
    <property type="match status" value="1"/>
</dbReference>
<dbReference type="InterPro" id="IPR017972">
    <property type="entry name" value="Cyt_P450_CS"/>
</dbReference>
<comment type="caution">
    <text evidence="16">The sequence shown here is derived from an EMBL/GenBank/DDBJ whole genome shotgun (WGS) entry which is preliminary data.</text>
</comment>
<dbReference type="CDD" id="cd11056">
    <property type="entry name" value="CYP6-like"/>
    <property type="match status" value="1"/>
</dbReference>
<gene>
    <name evidence="16" type="ORF">CLODIP_2_CD06646</name>
</gene>
<keyword evidence="17" id="KW-1185">Reference proteome</keyword>
<keyword evidence="11 14" id="KW-0503">Monooxygenase</keyword>
<keyword evidence="12 15" id="KW-0472">Membrane</keyword>
<evidence type="ECO:0000256" key="11">
    <source>
        <dbReference type="ARBA" id="ARBA00023033"/>
    </source>
</evidence>
<evidence type="ECO:0000256" key="7">
    <source>
        <dbReference type="ARBA" id="ARBA00022824"/>
    </source>
</evidence>
<feature type="transmembrane region" description="Helical" evidence="15">
    <location>
        <begin position="6"/>
        <end position="30"/>
    </location>
</feature>
<dbReference type="Proteomes" id="UP000494165">
    <property type="component" value="Unassembled WGS sequence"/>
</dbReference>
<keyword evidence="15" id="KW-0812">Transmembrane</keyword>
<dbReference type="InterPro" id="IPR002401">
    <property type="entry name" value="Cyt_P450_E_grp-I"/>
</dbReference>
<evidence type="ECO:0000256" key="4">
    <source>
        <dbReference type="ARBA" id="ARBA00010617"/>
    </source>
</evidence>
<dbReference type="SUPFAM" id="SSF48264">
    <property type="entry name" value="Cytochrome P450"/>
    <property type="match status" value="1"/>
</dbReference>
<dbReference type="GO" id="GO:0005506">
    <property type="term" value="F:iron ion binding"/>
    <property type="evidence" value="ECO:0007669"/>
    <property type="project" value="InterPro"/>
</dbReference>
<accession>A0A8S1C2U0</accession>